<dbReference type="EMBL" id="CAVMJV010000010">
    <property type="protein sequence ID" value="CAK5041591.1"/>
    <property type="molecule type" value="Genomic_DNA"/>
</dbReference>
<evidence type="ECO:0000313" key="2">
    <source>
        <dbReference type="Proteomes" id="UP001497535"/>
    </source>
</evidence>
<dbReference type="Proteomes" id="UP001497535">
    <property type="component" value="Unassembled WGS sequence"/>
</dbReference>
<sequence>MNESLINSKGEVENVKVSVRCRPLSKREKEIGFVQSIVEVDYTGKSILVSSSNGQSDLLKCYQFDEVFGPDSCQSDVYNCIARPVVENVLEGFNGTVFAYGQTGTGKTYTMSGDPNIGEQGIIQYSFAHIFNHIAESGHEKRFLVRISYMEIYNEELRDLLVRTVPGAVHSYLEIKERADVGVYVKDLLSVTVSSADQCMRIMQLGNANRHTGKTSMNEQSSRSHAIFTITIECSEIIADGKQLLTQGKLSFVDLAGSERQSKTNVVGEQMKEATKINLSLSTLGNVISALADAKSTHIPYRNSKLTRILQDSLGGNSKTCMIANIGPAAYNYAETISTLRYASRAKRIQNMARINEDPKDALLRRFQNEIQLLKKRLEEAEPGSNAESDVDDDEQNFLKETSLGEADVQQQRNKQNETENLDLQHQRLVDDLLSREEELKRNKSEREKLMHKLVAIERQIIVGGENMIEKAERQAQLLDAGNRYFLFKYSVYNLNFICRDLEHARQVWTQYMQAKSELQDQEMEHHRETESLLESIRQLQRELLYANLVIDSFIPDNQMNYIEQFVNWNEEVGDWQLKCIVCVF</sequence>
<comment type="caution">
    <text evidence="1">The sequence shown here is derived from an EMBL/GenBank/DDBJ whole genome shotgun (WGS) entry which is preliminary data.</text>
</comment>
<protein>
    <submittedName>
        <fullName evidence="1">Uncharacterized protein</fullName>
    </submittedName>
</protein>
<name>A0ACB0YCY6_MELEN</name>
<keyword evidence="2" id="KW-1185">Reference proteome</keyword>
<gene>
    <name evidence="1" type="ORF">MENTE1834_LOCUS10566</name>
</gene>
<organism evidence="1 2">
    <name type="scientific">Meloidogyne enterolobii</name>
    <name type="common">Root-knot nematode worm</name>
    <name type="synonym">Meloidogyne mayaguensis</name>
    <dbReference type="NCBI Taxonomy" id="390850"/>
    <lineage>
        <taxon>Eukaryota</taxon>
        <taxon>Metazoa</taxon>
        <taxon>Ecdysozoa</taxon>
        <taxon>Nematoda</taxon>
        <taxon>Chromadorea</taxon>
        <taxon>Rhabditida</taxon>
        <taxon>Tylenchina</taxon>
        <taxon>Tylenchomorpha</taxon>
        <taxon>Tylenchoidea</taxon>
        <taxon>Meloidogynidae</taxon>
        <taxon>Meloidogyninae</taxon>
        <taxon>Meloidogyne</taxon>
    </lineage>
</organism>
<accession>A0ACB0YCY6</accession>
<reference evidence="1" key="1">
    <citation type="submission" date="2023-11" db="EMBL/GenBank/DDBJ databases">
        <authorList>
            <person name="Poullet M."/>
        </authorList>
    </citation>
    <scope>NUCLEOTIDE SEQUENCE</scope>
    <source>
        <strain evidence="1">E1834</strain>
    </source>
</reference>
<proteinExistence type="predicted"/>
<evidence type="ECO:0000313" key="1">
    <source>
        <dbReference type="EMBL" id="CAK5041591.1"/>
    </source>
</evidence>